<dbReference type="RefSeq" id="WP_319612879.1">
    <property type="nucleotide sequence ID" value="NZ_JAWXYB010000018.1"/>
</dbReference>
<accession>A0AAW9DN81</accession>
<feature type="region of interest" description="Disordered" evidence="6">
    <location>
        <begin position="27"/>
        <end position="61"/>
    </location>
</feature>
<dbReference type="GO" id="GO:0044781">
    <property type="term" value="P:bacterial-type flagellum organization"/>
    <property type="evidence" value="ECO:0007669"/>
    <property type="project" value="UniProtKB-UniRule"/>
</dbReference>
<evidence type="ECO:0000256" key="5">
    <source>
        <dbReference type="RuleBase" id="RU362076"/>
    </source>
</evidence>
<dbReference type="Pfam" id="PF13861">
    <property type="entry name" value="FLgD_tudor"/>
    <property type="match status" value="1"/>
</dbReference>
<dbReference type="InterPro" id="IPR025963">
    <property type="entry name" value="FLgD_Tudor"/>
</dbReference>
<evidence type="ECO:0000256" key="6">
    <source>
        <dbReference type="SAM" id="MobiDB-lite"/>
    </source>
</evidence>
<dbReference type="Proteomes" id="UP001279553">
    <property type="component" value="Unassembled WGS sequence"/>
</dbReference>
<organism evidence="9 10">
    <name type="scientific">Acidiphilium acidophilum</name>
    <name type="common">Thiobacillus acidophilus</name>
    <dbReference type="NCBI Taxonomy" id="76588"/>
    <lineage>
        <taxon>Bacteria</taxon>
        <taxon>Pseudomonadati</taxon>
        <taxon>Pseudomonadota</taxon>
        <taxon>Alphaproteobacteria</taxon>
        <taxon>Acetobacterales</taxon>
        <taxon>Acidocellaceae</taxon>
        <taxon>Acidiphilium</taxon>
    </lineage>
</organism>
<feature type="domain" description="FlgD Tudor-like" evidence="8">
    <location>
        <begin position="129"/>
        <end position="257"/>
    </location>
</feature>
<dbReference type="Gene3D" id="2.30.30.910">
    <property type="match status" value="1"/>
</dbReference>
<keyword evidence="9" id="KW-0966">Cell projection</keyword>
<sequence>MSGSIASVAYQQSQLTAAANAAAAGLTNTTTTNGSSGSAGSASASGTASSSSSGSATSGSTGALGALSSNYNDFLTMLTTQLQNQDPTSPMDSSQFTSELVQFSSVEQQINTNTSLGQLIQLTQAGDLTQASSMLGSQVSATSSQLPLQNGKASLSFTAPAAEPVAIAVYNSAGTQILDTAINATQGSNTWTWNGQDATGTTVPDGAYNVAVMGQGSTGTATALPFTVTGTATGVTSGTNSVSLDLGALSVPFTSVTSVSKAAATSGS</sequence>
<keyword evidence="9" id="KW-0282">Flagellum</keyword>
<evidence type="ECO:0000256" key="2">
    <source>
        <dbReference type="ARBA" id="ARBA00016013"/>
    </source>
</evidence>
<dbReference type="InterPro" id="IPR005648">
    <property type="entry name" value="FlgD"/>
</dbReference>
<keyword evidence="10" id="KW-1185">Reference proteome</keyword>
<dbReference type="InterPro" id="IPR025965">
    <property type="entry name" value="FlgD/Vpr_Ig-like"/>
</dbReference>
<evidence type="ECO:0000313" key="9">
    <source>
        <dbReference type="EMBL" id="MDX5929898.1"/>
    </source>
</evidence>
<evidence type="ECO:0000313" key="10">
    <source>
        <dbReference type="Proteomes" id="UP001279553"/>
    </source>
</evidence>
<dbReference type="Gene3D" id="2.60.40.4070">
    <property type="match status" value="1"/>
</dbReference>
<keyword evidence="9" id="KW-0969">Cilium</keyword>
<keyword evidence="3 5" id="KW-1005">Bacterial flagellum biogenesis</keyword>
<dbReference type="Pfam" id="PF03963">
    <property type="entry name" value="FlgD"/>
    <property type="match status" value="1"/>
</dbReference>
<evidence type="ECO:0000256" key="4">
    <source>
        <dbReference type="ARBA" id="ARBA00024746"/>
    </source>
</evidence>
<evidence type="ECO:0000259" key="7">
    <source>
        <dbReference type="Pfam" id="PF13860"/>
    </source>
</evidence>
<dbReference type="Pfam" id="PF13860">
    <property type="entry name" value="FlgD_ig"/>
    <property type="match status" value="1"/>
</dbReference>
<reference evidence="9 10" key="1">
    <citation type="submission" date="2023-11" db="EMBL/GenBank/DDBJ databases">
        <title>MicrobeMod: A computational toolkit for identifying prokaryotic methylation and restriction-modification with nanopore sequencing.</title>
        <authorList>
            <person name="Crits-Christoph A."/>
            <person name="Kang S.C."/>
            <person name="Lee H."/>
            <person name="Ostrov N."/>
        </authorList>
    </citation>
    <scope>NUCLEOTIDE SEQUENCE [LARGE SCALE GENOMIC DNA]</scope>
    <source>
        <strain evidence="9 10">DSMZ 700</strain>
    </source>
</reference>
<dbReference type="AlphaFoldDB" id="A0AAW9DN81"/>
<protein>
    <recommendedName>
        <fullName evidence="2 5">Basal-body rod modification protein FlgD</fullName>
    </recommendedName>
</protein>
<name>A0AAW9DN81_ACIAO</name>
<dbReference type="EMBL" id="JAWXYB010000018">
    <property type="protein sequence ID" value="MDX5929898.1"/>
    <property type="molecule type" value="Genomic_DNA"/>
</dbReference>
<evidence type="ECO:0000256" key="1">
    <source>
        <dbReference type="ARBA" id="ARBA00010577"/>
    </source>
</evidence>
<proteinExistence type="inferred from homology"/>
<comment type="caution">
    <text evidence="9">The sequence shown here is derived from an EMBL/GenBank/DDBJ whole genome shotgun (WGS) entry which is preliminary data.</text>
</comment>
<comment type="function">
    <text evidence="4 5">Required for flagellar hook formation. May act as a scaffolding protein.</text>
</comment>
<evidence type="ECO:0000256" key="3">
    <source>
        <dbReference type="ARBA" id="ARBA00022795"/>
    </source>
</evidence>
<feature type="domain" description="FlgD/Vpr Ig-like" evidence="7">
    <location>
        <begin position="149"/>
        <end position="214"/>
    </location>
</feature>
<comment type="similarity">
    <text evidence="1 5">Belongs to the FlgD family.</text>
</comment>
<evidence type="ECO:0000259" key="8">
    <source>
        <dbReference type="Pfam" id="PF13861"/>
    </source>
</evidence>
<gene>
    <name evidence="9" type="ORF">SIL87_03865</name>
</gene>